<proteinExistence type="predicted"/>
<organism evidence="3 4">
    <name type="scientific">Amphiprion percula</name>
    <name type="common">Orange clownfish</name>
    <name type="synonym">Lutjanus percula</name>
    <dbReference type="NCBI Taxonomy" id="161767"/>
    <lineage>
        <taxon>Eukaryota</taxon>
        <taxon>Metazoa</taxon>
        <taxon>Chordata</taxon>
        <taxon>Craniata</taxon>
        <taxon>Vertebrata</taxon>
        <taxon>Euteleostomi</taxon>
        <taxon>Actinopterygii</taxon>
        <taxon>Neopterygii</taxon>
        <taxon>Teleostei</taxon>
        <taxon>Neoteleostei</taxon>
        <taxon>Acanthomorphata</taxon>
        <taxon>Ovalentaria</taxon>
        <taxon>Pomacentridae</taxon>
        <taxon>Amphiprion</taxon>
    </lineage>
</organism>
<dbReference type="InterPro" id="IPR011146">
    <property type="entry name" value="HIT-like"/>
</dbReference>
<dbReference type="Proteomes" id="UP000265080">
    <property type="component" value="Chromosome 11"/>
</dbReference>
<feature type="domain" description="HIT" evidence="2">
    <location>
        <begin position="10"/>
        <end position="118"/>
    </location>
</feature>
<dbReference type="GO" id="GO:0003824">
    <property type="term" value="F:catalytic activity"/>
    <property type="evidence" value="ECO:0007669"/>
    <property type="project" value="InterPro"/>
</dbReference>
<keyword evidence="4" id="KW-1185">Reference proteome</keyword>
<dbReference type="PANTHER" id="PTHR12486">
    <property type="entry name" value="APRATAXIN-RELATED"/>
    <property type="match status" value="1"/>
</dbReference>
<dbReference type="STRING" id="161767.ENSAPEP00000004447"/>
<dbReference type="PROSITE" id="PS51084">
    <property type="entry name" value="HIT_2"/>
    <property type="match status" value="1"/>
</dbReference>
<name>A0A3P8RX56_AMPPE</name>
<dbReference type="Pfam" id="PF11969">
    <property type="entry name" value="DcpS_C"/>
    <property type="match status" value="1"/>
</dbReference>
<reference evidence="3" key="3">
    <citation type="submission" date="2025-09" db="UniProtKB">
        <authorList>
            <consortium name="Ensembl"/>
        </authorList>
    </citation>
    <scope>IDENTIFICATION</scope>
</reference>
<accession>A0A3P8RX56</accession>
<dbReference type="InterPro" id="IPR036265">
    <property type="entry name" value="HIT-like_sf"/>
</dbReference>
<dbReference type="PANTHER" id="PTHR12486:SF6">
    <property type="entry name" value="ADENOSINE 5'-MONOPHOSPHORAMIDASE HINT3"/>
    <property type="match status" value="1"/>
</dbReference>
<evidence type="ECO:0000259" key="2">
    <source>
        <dbReference type="PROSITE" id="PS51084"/>
    </source>
</evidence>
<evidence type="ECO:0000313" key="3">
    <source>
        <dbReference type="Ensembl" id="ENSAPEP00000004447.1"/>
    </source>
</evidence>
<dbReference type="SUPFAM" id="SSF54197">
    <property type="entry name" value="HIT-like"/>
    <property type="match status" value="1"/>
</dbReference>
<dbReference type="Gene3D" id="3.30.428.10">
    <property type="entry name" value="HIT-like"/>
    <property type="match status" value="1"/>
</dbReference>
<feature type="short sequence motif" description="Histidine triad motif" evidence="1">
    <location>
        <begin position="103"/>
        <end position="107"/>
    </location>
</feature>
<sequence length="189" mass="21490">MATNLHRNCIFCLIANNQDEEAEIMKENNELVCFKDIDPAAPHHYLVVPKRHIYSCFSLHKGHICLVERMAEMGKAVLREQGITDMKVARLGFHMPPYISVGHLHLHVIAPASQISEYMGYKFIPGTESFITVNESINQSIKTQAILILYRFVETCDNSGVSEKEMFVGVFLDYLYEKKTFCSSLTIGN</sequence>
<protein>
    <recommendedName>
        <fullName evidence="2">HIT domain-containing protein</fullName>
    </recommendedName>
</protein>
<evidence type="ECO:0000313" key="4">
    <source>
        <dbReference type="Proteomes" id="UP000265080"/>
    </source>
</evidence>
<dbReference type="Ensembl" id="ENSAPET00000004566.1">
    <property type="protein sequence ID" value="ENSAPEP00000004447.1"/>
    <property type="gene ID" value="ENSAPEG00000003207.1"/>
</dbReference>
<dbReference type="GeneTree" id="ENSGT00510000047616"/>
<reference evidence="3" key="2">
    <citation type="submission" date="2025-08" db="UniProtKB">
        <authorList>
            <consortium name="Ensembl"/>
        </authorList>
    </citation>
    <scope>IDENTIFICATION</scope>
</reference>
<evidence type="ECO:0000256" key="1">
    <source>
        <dbReference type="PROSITE-ProRule" id="PRU00464"/>
    </source>
</evidence>
<reference evidence="3 4" key="1">
    <citation type="submission" date="2018-03" db="EMBL/GenBank/DDBJ databases">
        <title>Finding Nemo's genes: A chromosome-scale reference assembly of the genome of the orange clownfish Amphiprion percula.</title>
        <authorList>
            <person name="Lehmann R."/>
        </authorList>
    </citation>
    <scope>NUCLEOTIDE SEQUENCE</scope>
</reference>
<dbReference type="AlphaFoldDB" id="A0A3P8RX56"/>